<dbReference type="Proteomes" id="UP001253595">
    <property type="component" value="Unassembled WGS sequence"/>
</dbReference>
<dbReference type="InterPro" id="IPR036291">
    <property type="entry name" value="NAD(P)-bd_dom_sf"/>
</dbReference>
<dbReference type="CDD" id="cd05233">
    <property type="entry name" value="SDR_c"/>
    <property type="match status" value="1"/>
</dbReference>
<gene>
    <name evidence="2" type="ORF">J2X05_002660</name>
</gene>
<dbReference type="PANTHER" id="PTHR42760">
    <property type="entry name" value="SHORT-CHAIN DEHYDROGENASES/REDUCTASES FAMILY MEMBER"/>
    <property type="match status" value="1"/>
</dbReference>
<dbReference type="SUPFAM" id="SSF51735">
    <property type="entry name" value="NAD(P)-binding Rossmann-fold domains"/>
    <property type="match status" value="1"/>
</dbReference>
<proteinExistence type="inferred from homology"/>
<comment type="caution">
    <text evidence="2">The sequence shown here is derived from an EMBL/GenBank/DDBJ whole genome shotgun (WGS) entry which is preliminary data.</text>
</comment>
<accession>A0ABU1UZQ2</accession>
<protein>
    <submittedName>
        <fullName evidence="2">3-hydroxybutyrate dehydrogenase</fullName>
        <ecNumber evidence="2">1.1.1.30</ecNumber>
    </submittedName>
</protein>
<keyword evidence="3" id="KW-1185">Reference proteome</keyword>
<dbReference type="PRINTS" id="PR00081">
    <property type="entry name" value="GDHRDH"/>
</dbReference>
<sequence>MSFNQKTAIVTGAAAGIGAATAKLLCERNITAIILLDIAADTLQQFADELTQLYPRTQILTCVANIADNNSLRECLQPLLTRLERVDVLVNSAGVADENDPDEIDIWHKVLGVNLHGTYHTTIESLTYMPDGGRIINVSSILGRAGNVRNTAYCTSKHALLGFTKSLALDVAPRKITVNAVLPAWVDTPMLRNEIALNAEKIGVDPEQMLRNAKKKIPLKRLTKSEDVANLILFLASNEASSITAQSFTIDGGFTCGV</sequence>
<dbReference type="InterPro" id="IPR002347">
    <property type="entry name" value="SDR_fam"/>
</dbReference>
<dbReference type="PRINTS" id="PR00080">
    <property type="entry name" value="SDRFAMILY"/>
</dbReference>
<dbReference type="InterPro" id="IPR020904">
    <property type="entry name" value="Sc_DH/Rdtase_CS"/>
</dbReference>
<dbReference type="Gene3D" id="3.40.50.720">
    <property type="entry name" value="NAD(P)-binding Rossmann-like Domain"/>
    <property type="match status" value="1"/>
</dbReference>
<dbReference type="GO" id="GO:0003858">
    <property type="term" value="F:3-hydroxybutyrate dehydrogenase activity"/>
    <property type="evidence" value="ECO:0007669"/>
    <property type="project" value="UniProtKB-EC"/>
</dbReference>
<dbReference type="EMBL" id="JAVDVX010000004">
    <property type="protein sequence ID" value="MDR7090636.1"/>
    <property type="molecule type" value="Genomic_DNA"/>
</dbReference>
<name>A0ABU1UZQ2_9GAMM</name>
<evidence type="ECO:0000256" key="1">
    <source>
        <dbReference type="ARBA" id="ARBA00006484"/>
    </source>
</evidence>
<dbReference type="PROSITE" id="PS00061">
    <property type="entry name" value="ADH_SHORT"/>
    <property type="match status" value="1"/>
</dbReference>
<keyword evidence="2" id="KW-0560">Oxidoreductase</keyword>
<evidence type="ECO:0000313" key="3">
    <source>
        <dbReference type="Proteomes" id="UP001253595"/>
    </source>
</evidence>
<reference evidence="2 3" key="1">
    <citation type="submission" date="2023-07" db="EMBL/GenBank/DDBJ databases">
        <title>Sorghum-associated microbial communities from plants grown in Nebraska, USA.</title>
        <authorList>
            <person name="Schachtman D."/>
        </authorList>
    </citation>
    <scope>NUCLEOTIDE SEQUENCE [LARGE SCALE GENOMIC DNA]</scope>
    <source>
        <strain evidence="2 3">BE190</strain>
    </source>
</reference>
<dbReference type="RefSeq" id="WP_310073116.1">
    <property type="nucleotide sequence ID" value="NZ_JAVDVX010000004.1"/>
</dbReference>
<dbReference type="Pfam" id="PF13561">
    <property type="entry name" value="adh_short_C2"/>
    <property type="match status" value="1"/>
</dbReference>
<dbReference type="PANTHER" id="PTHR42760:SF45">
    <property type="entry name" value="SHORT CHAIN DEHYDROGENASE_REDUCTASE FAMILY PROTEIN, PUTATIVE (AFU_ORTHOLOGUE AFUA_3G09150)-RELATED"/>
    <property type="match status" value="1"/>
</dbReference>
<evidence type="ECO:0000313" key="2">
    <source>
        <dbReference type="EMBL" id="MDR7090636.1"/>
    </source>
</evidence>
<comment type="similarity">
    <text evidence="1">Belongs to the short-chain dehydrogenases/reductases (SDR) family.</text>
</comment>
<organism evidence="2 3">
    <name type="scientific">Cellvibrio fibrivorans</name>
    <dbReference type="NCBI Taxonomy" id="126350"/>
    <lineage>
        <taxon>Bacteria</taxon>
        <taxon>Pseudomonadati</taxon>
        <taxon>Pseudomonadota</taxon>
        <taxon>Gammaproteobacteria</taxon>
        <taxon>Cellvibrionales</taxon>
        <taxon>Cellvibrionaceae</taxon>
        <taxon>Cellvibrio</taxon>
    </lineage>
</organism>
<dbReference type="EC" id="1.1.1.30" evidence="2"/>